<evidence type="ECO:0000256" key="1">
    <source>
        <dbReference type="ARBA" id="ARBA00022741"/>
    </source>
</evidence>
<dbReference type="GO" id="GO:0005634">
    <property type="term" value="C:nucleus"/>
    <property type="evidence" value="ECO:0007669"/>
    <property type="project" value="TreeGrafter"/>
</dbReference>
<dbReference type="RefSeq" id="XP_034239415.1">
    <property type="nucleotide sequence ID" value="XM_034383524.1"/>
</dbReference>
<dbReference type="CDD" id="cd18791">
    <property type="entry name" value="SF2_C_RHA"/>
    <property type="match status" value="1"/>
</dbReference>
<dbReference type="GO" id="GO:0003724">
    <property type="term" value="F:RNA helicase activity"/>
    <property type="evidence" value="ECO:0007669"/>
    <property type="project" value="TreeGrafter"/>
</dbReference>
<sequence length="969" mass="109110">MHFLLTKLGPGSARWALGRTLINYSQVSGLSSQNITWPVVHRNRLALCYNCDKRRSSSLLEYRQYHVAHANPNVLEENVEVNQERFPTPVQDLKALNKLMQDKFDMSPIFSVSSSFLTPSNVNKVELTLNWPETRTFTASATEKKMALRKTCREALQWLYDNKHITKAIRPIMIYETSRMNTVEVNLNQSVVNELDSVLDIYAKDVVPALSKFDRTWHYYDVEKANLHPTLGGPFPSSEDLDRWNQTLKPTKHRELKLPIDDYREDILQAIKNNAVTLVKGATGCGKTTKVPQFILDEAIAEGRGAYCNIAVCLPRRLTAKETAKFVAHSRRETVGQSVGYNVRMERKGPSVLGGSIVFMTGQKLALKFSSNQLLRGVSHVVLDEVHLRDVGTDLVMNLLRQALQENKDLRVIIMSATVDTDVLQSYFSSFGPMPIIEVPGRIFPVQAHYLNDLPAVFYDHTKSLSINNAEIDLNLAQRVITWIHNTKPNGGILVFISGWTDIAQLTQLLSPIQGLKVVPVHRRLGDHSAALKPAPKGLRKVILATNVAETSITFPDIVYVVDCGIHKICKRNQISRGRWASEDMSSTWISKANVVQRRGRAGRVRPGECYHLFTEEIFNQMDDHESPHILNSSLESVVMMAKVVNPKIKAVALLGEFPQPPSQKDISEAVTTLQELSFLSHHDETPTALGVAAMKMSAPLPAASAMIQSAILRCSDTMVSVLASAEQSPIKFCGASEERKLKADHHDSSDHLAQAKAISGSHFSRTKNLNFFLSQMVKSQNEFLKRTDLNEHDSEMLVKSILLNCYGSLLVRVKTPFSQYMNDSSGKSAIITTRSVNYNIENMDFPFAMYLTGQGKEKMIFVDDTSTISPLSVLLFSPSDLRTEDVDSDTIHVRAWRNRYVKLVLSKENYTRIKNLRSSLKDVLEYFVITEMMNYPDENYNLMCRFRTDLLSCINNLLSIELAQETDL</sequence>
<dbReference type="AlphaFoldDB" id="A0A6P8YQ57"/>
<dbReference type="Gene3D" id="1.20.120.1080">
    <property type="match status" value="1"/>
</dbReference>
<evidence type="ECO:0000256" key="3">
    <source>
        <dbReference type="ARBA" id="ARBA00022806"/>
    </source>
</evidence>
<protein>
    <submittedName>
        <fullName evidence="8">ATP-dependent RNA helicase DHX30-like</fullName>
    </submittedName>
</protein>
<evidence type="ECO:0000313" key="8">
    <source>
        <dbReference type="RefSeq" id="XP_034239415.1"/>
    </source>
</evidence>
<dbReference type="Gene3D" id="3.40.50.300">
    <property type="entry name" value="P-loop containing nucleotide triphosphate hydrolases"/>
    <property type="match status" value="2"/>
</dbReference>
<dbReference type="Proteomes" id="UP000515158">
    <property type="component" value="Unplaced"/>
</dbReference>
<keyword evidence="7" id="KW-1185">Reference proteome</keyword>
<evidence type="ECO:0000313" key="7">
    <source>
        <dbReference type="Proteomes" id="UP000515158"/>
    </source>
</evidence>
<keyword evidence="2" id="KW-0378">Hydrolase</keyword>
<feature type="domain" description="Helicase ATP-binding" evidence="5">
    <location>
        <begin position="268"/>
        <end position="437"/>
    </location>
</feature>
<dbReference type="SMART" id="SM00490">
    <property type="entry name" value="HELICc"/>
    <property type="match status" value="1"/>
</dbReference>
<dbReference type="PROSITE" id="PS51194">
    <property type="entry name" value="HELICASE_CTER"/>
    <property type="match status" value="1"/>
</dbReference>
<dbReference type="OrthoDB" id="5600252at2759"/>
<dbReference type="GO" id="GO:0003678">
    <property type="term" value="F:DNA helicase activity"/>
    <property type="evidence" value="ECO:0007669"/>
    <property type="project" value="TreeGrafter"/>
</dbReference>
<dbReference type="InParanoid" id="A0A6P8YQ57"/>
<dbReference type="GeneID" id="117644245"/>
<dbReference type="PANTHER" id="PTHR18934:SF257">
    <property type="entry name" value="ATP-DEPENDENT RNA HELICASE DHX30"/>
    <property type="match status" value="1"/>
</dbReference>
<evidence type="ECO:0000259" key="6">
    <source>
        <dbReference type="PROSITE" id="PS51194"/>
    </source>
</evidence>
<proteinExistence type="predicted"/>
<dbReference type="PANTHER" id="PTHR18934">
    <property type="entry name" value="ATP-DEPENDENT RNA HELICASE"/>
    <property type="match status" value="1"/>
</dbReference>
<accession>A0A6P8YQ57</accession>
<dbReference type="GO" id="GO:0002151">
    <property type="term" value="F:G-quadruplex RNA binding"/>
    <property type="evidence" value="ECO:0007669"/>
    <property type="project" value="TreeGrafter"/>
</dbReference>
<keyword evidence="3" id="KW-0347">Helicase</keyword>
<evidence type="ECO:0000259" key="5">
    <source>
        <dbReference type="PROSITE" id="PS51192"/>
    </source>
</evidence>
<keyword evidence="4" id="KW-0067">ATP-binding</keyword>
<dbReference type="InterPro" id="IPR001650">
    <property type="entry name" value="Helicase_C-like"/>
</dbReference>
<evidence type="ECO:0000256" key="4">
    <source>
        <dbReference type="ARBA" id="ARBA00022840"/>
    </source>
</evidence>
<feature type="domain" description="Helicase C-terminal" evidence="6">
    <location>
        <begin position="476"/>
        <end position="646"/>
    </location>
</feature>
<gene>
    <name evidence="8" type="primary">LOC117644245</name>
</gene>
<evidence type="ECO:0000256" key="2">
    <source>
        <dbReference type="ARBA" id="ARBA00022801"/>
    </source>
</evidence>
<dbReference type="GO" id="GO:0016787">
    <property type="term" value="F:hydrolase activity"/>
    <property type="evidence" value="ECO:0007669"/>
    <property type="project" value="UniProtKB-KW"/>
</dbReference>
<dbReference type="InterPro" id="IPR011545">
    <property type="entry name" value="DEAD/DEAH_box_helicase_dom"/>
</dbReference>
<dbReference type="SUPFAM" id="SSF52540">
    <property type="entry name" value="P-loop containing nucleoside triphosphate hydrolases"/>
    <property type="match status" value="1"/>
</dbReference>
<dbReference type="KEGG" id="tpal:117644245"/>
<dbReference type="GO" id="GO:0005737">
    <property type="term" value="C:cytoplasm"/>
    <property type="evidence" value="ECO:0007669"/>
    <property type="project" value="TreeGrafter"/>
</dbReference>
<keyword evidence="1" id="KW-0547">Nucleotide-binding</keyword>
<dbReference type="Gene3D" id="3.30.160.20">
    <property type="match status" value="1"/>
</dbReference>
<dbReference type="InterPro" id="IPR014001">
    <property type="entry name" value="Helicase_ATP-bd"/>
</dbReference>
<reference evidence="8" key="1">
    <citation type="submission" date="2025-08" db="UniProtKB">
        <authorList>
            <consortium name="RefSeq"/>
        </authorList>
    </citation>
    <scope>IDENTIFICATION</scope>
    <source>
        <tissue evidence="8">Total insect</tissue>
    </source>
</reference>
<dbReference type="Pfam" id="PF00270">
    <property type="entry name" value="DEAD"/>
    <property type="match status" value="1"/>
</dbReference>
<dbReference type="PROSITE" id="PS51192">
    <property type="entry name" value="HELICASE_ATP_BIND_1"/>
    <property type="match status" value="1"/>
</dbReference>
<dbReference type="InterPro" id="IPR027417">
    <property type="entry name" value="P-loop_NTPase"/>
</dbReference>
<organism evidence="8">
    <name type="scientific">Thrips palmi</name>
    <name type="common">Melon thrips</name>
    <dbReference type="NCBI Taxonomy" id="161013"/>
    <lineage>
        <taxon>Eukaryota</taxon>
        <taxon>Metazoa</taxon>
        <taxon>Ecdysozoa</taxon>
        <taxon>Arthropoda</taxon>
        <taxon>Hexapoda</taxon>
        <taxon>Insecta</taxon>
        <taxon>Pterygota</taxon>
        <taxon>Neoptera</taxon>
        <taxon>Paraneoptera</taxon>
        <taxon>Thysanoptera</taxon>
        <taxon>Terebrantia</taxon>
        <taxon>Thripoidea</taxon>
        <taxon>Thripidae</taxon>
        <taxon>Thrips</taxon>
    </lineage>
</organism>
<dbReference type="SMART" id="SM00487">
    <property type="entry name" value="DEXDc"/>
    <property type="match status" value="1"/>
</dbReference>
<dbReference type="GO" id="GO:0005524">
    <property type="term" value="F:ATP binding"/>
    <property type="evidence" value="ECO:0007669"/>
    <property type="project" value="UniProtKB-KW"/>
</dbReference>
<dbReference type="Pfam" id="PF00271">
    <property type="entry name" value="Helicase_C"/>
    <property type="match status" value="1"/>
</dbReference>
<name>A0A6P8YQ57_THRPL</name>